<dbReference type="AlphaFoldDB" id="X6LXE9"/>
<dbReference type="EMBL" id="ASPP01026954">
    <property type="protein sequence ID" value="ETO06628.1"/>
    <property type="molecule type" value="Genomic_DNA"/>
</dbReference>
<reference evidence="2 3" key="1">
    <citation type="journal article" date="2013" name="Curr. Biol.">
        <title>The Genome of the Foraminiferan Reticulomyxa filosa.</title>
        <authorList>
            <person name="Glockner G."/>
            <person name="Hulsmann N."/>
            <person name="Schleicher M."/>
            <person name="Noegel A.A."/>
            <person name="Eichinger L."/>
            <person name="Gallinger C."/>
            <person name="Pawlowski J."/>
            <person name="Sierra R."/>
            <person name="Euteneuer U."/>
            <person name="Pillet L."/>
            <person name="Moustafa A."/>
            <person name="Platzer M."/>
            <person name="Groth M."/>
            <person name="Szafranski K."/>
            <person name="Schliwa M."/>
        </authorList>
    </citation>
    <scope>NUCLEOTIDE SEQUENCE [LARGE SCALE GENOMIC DNA]</scope>
</reference>
<feature type="compositionally biased region" description="Acidic residues" evidence="1">
    <location>
        <begin position="81"/>
        <end position="98"/>
    </location>
</feature>
<accession>X6LXE9</accession>
<organism evidence="2 3">
    <name type="scientific">Reticulomyxa filosa</name>
    <dbReference type="NCBI Taxonomy" id="46433"/>
    <lineage>
        <taxon>Eukaryota</taxon>
        <taxon>Sar</taxon>
        <taxon>Rhizaria</taxon>
        <taxon>Retaria</taxon>
        <taxon>Foraminifera</taxon>
        <taxon>Monothalamids</taxon>
        <taxon>Reticulomyxidae</taxon>
        <taxon>Reticulomyxa</taxon>
    </lineage>
</organism>
<sequence>MERAVKHFHSIYQRDPSEEESAKLCKFLTTGDLPSIGSDDEKEDAENTNPNVKKLTFNESDDDSDSEYNPEKDTTCNEEKDAAEESENMADLANEENADLNLVK</sequence>
<evidence type="ECO:0000313" key="3">
    <source>
        <dbReference type="Proteomes" id="UP000023152"/>
    </source>
</evidence>
<feature type="compositionally biased region" description="Basic and acidic residues" evidence="1">
    <location>
        <begin position="69"/>
        <end position="80"/>
    </location>
</feature>
<name>X6LXE9_RETFI</name>
<feature type="region of interest" description="Disordered" evidence="1">
    <location>
        <begin position="30"/>
        <end position="104"/>
    </location>
</feature>
<feature type="compositionally biased region" description="Acidic residues" evidence="1">
    <location>
        <begin position="59"/>
        <end position="68"/>
    </location>
</feature>
<evidence type="ECO:0000256" key="1">
    <source>
        <dbReference type="SAM" id="MobiDB-lite"/>
    </source>
</evidence>
<keyword evidence="3" id="KW-1185">Reference proteome</keyword>
<proteinExistence type="predicted"/>
<comment type="caution">
    <text evidence="2">The sequence shown here is derived from an EMBL/GenBank/DDBJ whole genome shotgun (WGS) entry which is preliminary data.</text>
</comment>
<gene>
    <name evidence="2" type="ORF">RFI_30763</name>
</gene>
<evidence type="ECO:0000313" key="2">
    <source>
        <dbReference type="EMBL" id="ETO06628.1"/>
    </source>
</evidence>
<dbReference type="Proteomes" id="UP000023152">
    <property type="component" value="Unassembled WGS sequence"/>
</dbReference>
<protein>
    <submittedName>
        <fullName evidence="2">Uncharacterized protein</fullName>
    </submittedName>
</protein>
<feature type="region of interest" description="Disordered" evidence="1">
    <location>
        <begin position="1"/>
        <end position="20"/>
    </location>
</feature>